<dbReference type="InterPro" id="IPR050545">
    <property type="entry name" value="Mycobact_MmpL"/>
</dbReference>
<feature type="region of interest" description="Disordered" evidence="1">
    <location>
        <begin position="735"/>
        <end position="755"/>
    </location>
</feature>
<gene>
    <name evidence="3" type="ORF">HF519_15285</name>
</gene>
<reference evidence="3 4" key="1">
    <citation type="submission" date="2020-04" db="EMBL/GenBank/DDBJ databases">
        <authorList>
            <person name="Klaysubun C."/>
            <person name="Duangmal K."/>
            <person name="Lipun K."/>
        </authorList>
    </citation>
    <scope>NUCLEOTIDE SEQUENCE [LARGE SCALE GENOMIC DNA]</scope>
    <source>
        <strain evidence="3 4">DSM 45300</strain>
    </source>
</reference>
<feature type="transmembrane region" description="Helical" evidence="2">
    <location>
        <begin position="279"/>
        <end position="298"/>
    </location>
</feature>
<evidence type="ECO:0000313" key="4">
    <source>
        <dbReference type="Proteomes" id="UP000586918"/>
    </source>
</evidence>
<keyword evidence="2" id="KW-1133">Transmembrane helix</keyword>
<proteinExistence type="predicted"/>
<feature type="transmembrane region" description="Helical" evidence="2">
    <location>
        <begin position="333"/>
        <end position="352"/>
    </location>
</feature>
<dbReference type="AlphaFoldDB" id="A0A848DK35"/>
<keyword evidence="2" id="KW-0472">Membrane</keyword>
<feature type="transmembrane region" description="Helical" evidence="2">
    <location>
        <begin position="250"/>
        <end position="267"/>
    </location>
</feature>
<name>A0A848DK35_9PSEU</name>
<comment type="caution">
    <text evidence="3">The sequence shown here is derived from an EMBL/GenBank/DDBJ whole genome shotgun (WGS) entry which is preliminary data.</text>
</comment>
<evidence type="ECO:0000313" key="3">
    <source>
        <dbReference type="EMBL" id="NMH92909.1"/>
    </source>
</evidence>
<evidence type="ECO:0000256" key="2">
    <source>
        <dbReference type="SAM" id="Phobius"/>
    </source>
</evidence>
<dbReference type="Proteomes" id="UP000586918">
    <property type="component" value="Unassembled WGS sequence"/>
</dbReference>
<dbReference type="PANTHER" id="PTHR33406:SF13">
    <property type="entry name" value="MEMBRANE PROTEIN YDFJ"/>
    <property type="match status" value="1"/>
</dbReference>
<protein>
    <submittedName>
        <fullName evidence="3">RND transporter</fullName>
    </submittedName>
</protein>
<accession>A0A848DK35</accession>
<dbReference type="GO" id="GO:0005886">
    <property type="term" value="C:plasma membrane"/>
    <property type="evidence" value="ECO:0007669"/>
    <property type="project" value="TreeGrafter"/>
</dbReference>
<dbReference type="PANTHER" id="PTHR33406">
    <property type="entry name" value="MEMBRANE PROTEIN MJ1562-RELATED"/>
    <property type="match status" value="1"/>
</dbReference>
<dbReference type="EMBL" id="JAAXKZ010000051">
    <property type="protein sequence ID" value="NMH92909.1"/>
    <property type="molecule type" value="Genomic_DNA"/>
</dbReference>
<feature type="compositionally biased region" description="Polar residues" evidence="1">
    <location>
        <begin position="738"/>
        <end position="755"/>
    </location>
</feature>
<keyword evidence="4" id="KW-1185">Reference proteome</keyword>
<sequence length="755" mass="78981">MVLGLTAGVVGGLAQLRVDTGTDSFLPAGDASLAAVEQKARSFGGDPVVVLLQSREPRQLLLDQQQLLSLLRAEGTLAALPDVAAVYGPATVLNQIATTAQNLLAQIAGRRDGLRIQAEQQAREAGASEQGVRRAVEHATREFDLRYGSLVVQGLPAGVPTLYSPNFIRTVAFDQSTGEPRPQWRFVLPAPDTVAILVRPREGLDQAGTQRLVEAVRGTVEGAGLATRTVTVTGVPAVTAGLAGQVTAELPLLGLLVAIAVALRFLLVPGAGRRTARLWPLAAALLGTTLALAGFGWLHRPLSFGSVAMLPLLLGIGSTFPLYLAALRNRRRVVVMAVASAGGFAALAVSPLPFVRELGLALALGVLCTVAAALLLRRGLADRIAPDPIGTGSTGAEPEARPRPRWGRRSAVLVVLTAVAGLGWAMLPRLAVEADPLELARGLPQLEDALVAEQVLGSSGEVSIRLSGPDVVSPEALAWARRAEAVVIAEHGGDVRPVLTLPSLLAFLGDAPTAEQIDAALELFPSYLRSAAVTSDRRSALMIFGLEMRDLGAQNQLLQDVRDVLPPPPSGYSADLVGLPVAAGRGYELISEGRYLANLAGIAVAGVVLAVGLRRRTDAMRATATALLATGWGLAIIWSVDGSLSPLTVALGSLVTVTGCEFLVLLAEARRGDERWLHRSVAFACLTSVIGYLALAASQLWLVREFGLVLTVAVLLSYLAAIAVMWLFPPGRRPAAGSGNTRENVRSASGTEVTV</sequence>
<feature type="transmembrane region" description="Helical" evidence="2">
    <location>
        <begin position="646"/>
        <end position="669"/>
    </location>
</feature>
<feature type="transmembrane region" description="Helical" evidence="2">
    <location>
        <begin position="304"/>
        <end position="326"/>
    </location>
</feature>
<feature type="transmembrane region" description="Helical" evidence="2">
    <location>
        <begin position="358"/>
        <end position="376"/>
    </location>
</feature>
<organism evidence="3 4">
    <name type="scientific">Pseudonocardia bannensis</name>
    <dbReference type="NCBI Taxonomy" id="630973"/>
    <lineage>
        <taxon>Bacteria</taxon>
        <taxon>Bacillati</taxon>
        <taxon>Actinomycetota</taxon>
        <taxon>Actinomycetes</taxon>
        <taxon>Pseudonocardiales</taxon>
        <taxon>Pseudonocardiaceae</taxon>
        <taxon>Pseudonocardia</taxon>
    </lineage>
</organism>
<feature type="transmembrane region" description="Helical" evidence="2">
    <location>
        <begin position="410"/>
        <end position="427"/>
    </location>
</feature>
<feature type="transmembrane region" description="Helical" evidence="2">
    <location>
        <begin position="595"/>
        <end position="613"/>
    </location>
</feature>
<evidence type="ECO:0000256" key="1">
    <source>
        <dbReference type="SAM" id="MobiDB-lite"/>
    </source>
</evidence>
<feature type="transmembrane region" description="Helical" evidence="2">
    <location>
        <begin position="681"/>
        <end position="702"/>
    </location>
</feature>
<dbReference type="SUPFAM" id="SSF82866">
    <property type="entry name" value="Multidrug efflux transporter AcrB transmembrane domain"/>
    <property type="match status" value="2"/>
</dbReference>
<feature type="transmembrane region" description="Helical" evidence="2">
    <location>
        <begin position="708"/>
        <end position="728"/>
    </location>
</feature>
<keyword evidence="2" id="KW-0812">Transmembrane</keyword>
<feature type="transmembrane region" description="Helical" evidence="2">
    <location>
        <begin position="620"/>
        <end position="640"/>
    </location>
</feature>